<dbReference type="Gene3D" id="3.30.70.1620">
    <property type="match status" value="1"/>
</dbReference>
<dbReference type="RefSeq" id="WP_138191857.1">
    <property type="nucleotide sequence ID" value="NZ_VBWP01000009.1"/>
</dbReference>
<comment type="similarity">
    <text evidence="7">Belongs to the SMC family.</text>
</comment>
<keyword evidence="3 7" id="KW-0547">Nucleotide-binding</keyword>
<dbReference type="InterPro" id="IPR027417">
    <property type="entry name" value="P-loop_NTPase"/>
</dbReference>
<dbReference type="SUPFAM" id="SSF75553">
    <property type="entry name" value="Smc hinge domain"/>
    <property type="match status" value="1"/>
</dbReference>
<dbReference type="InterPro" id="IPR010935">
    <property type="entry name" value="SMC_hinge"/>
</dbReference>
<feature type="domain" description="SMC hinge" evidence="8">
    <location>
        <begin position="425"/>
        <end position="544"/>
    </location>
</feature>
<evidence type="ECO:0000256" key="6">
    <source>
        <dbReference type="ARBA" id="ARBA00023125"/>
    </source>
</evidence>
<dbReference type="PIRSF" id="PIRSF005719">
    <property type="entry name" value="SMC"/>
    <property type="match status" value="1"/>
</dbReference>
<dbReference type="Pfam" id="PF06470">
    <property type="entry name" value="SMC_hinge"/>
    <property type="match status" value="1"/>
</dbReference>
<dbReference type="InterPro" id="IPR003395">
    <property type="entry name" value="RecF/RecN/SMC_N"/>
</dbReference>
<evidence type="ECO:0000313" key="9">
    <source>
        <dbReference type="EMBL" id="TLG72109.1"/>
    </source>
</evidence>
<keyword evidence="6 7" id="KW-0238">DNA-binding</keyword>
<dbReference type="Proteomes" id="UP000306912">
    <property type="component" value="Unassembled WGS sequence"/>
</dbReference>
<feature type="coiled-coil region" evidence="7">
    <location>
        <begin position="231"/>
        <end position="331"/>
    </location>
</feature>
<dbReference type="Pfam" id="PF02463">
    <property type="entry name" value="SMC_N"/>
    <property type="match status" value="1"/>
</dbReference>
<dbReference type="GO" id="GO:0005694">
    <property type="term" value="C:chromosome"/>
    <property type="evidence" value="ECO:0007669"/>
    <property type="project" value="InterPro"/>
</dbReference>
<keyword evidence="4 7" id="KW-0067">ATP-binding</keyword>
<dbReference type="InterPro" id="IPR011890">
    <property type="entry name" value="SMC_prok"/>
</dbReference>
<name>A0A5R8Q9R6_9FIRM</name>
<dbReference type="AlphaFoldDB" id="A0A5R8Q9R6"/>
<evidence type="ECO:0000259" key="8">
    <source>
        <dbReference type="SMART" id="SM00968"/>
    </source>
</evidence>
<dbReference type="GO" id="GO:0005737">
    <property type="term" value="C:cytoplasm"/>
    <property type="evidence" value="ECO:0007669"/>
    <property type="project" value="UniProtKB-SubCell"/>
</dbReference>
<dbReference type="Gene3D" id="1.20.1060.20">
    <property type="match status" value="1"/>
</dbReference>
<dbReference type="InParanoid" id="A0A5R8Q9R6"/>
<evidence type="ECO:0000256" key="3">
    <source>
        <dbReference type="ARBA" id="ARBA00022741"/>
    </source>
</evidence>
<feature type="coiled-coil region" evidence="7">
    <location>
        <begin position="698"/>
        <end position="746"/>
    </location>
</feature>
<keyword evidence="2 7" id="KW-0963">Cytoplasm</keyword>
<dbReference type="GO" id="GO:0007062">
    <property type="term" value="P:sister chromatid cohesion"/>
    <property type="evidence" value="ECO:0007669"/>
    <property type="project" value="InterPro"/>
</dbReference>
<dbReference type="InterPro" id="IPR024704">
    <property type="entry name" value="SMC"/>
</dbReference>
<dbReference type="EMBL" id="VBWP01000009">
    <property type="protein sequence ID" value="TLG72109.1"/>
    <property type="molecule type" value="Genomic_DNA"/>
</dbReference>
<evidence type="ECO:0000256" key="7">
    <source>
        <dbReference type="HAMAP-Rule" id="MF_01894"/>
    </source>
</evidence>
<dbReference type="OrthoDB" id="9808768at2"/>
<comment type="function">
    <text evidence="7">Required for chromosome condensation and partitioning.</text>
</comment>
<keyword evidence="5 7" id="KW-0175">Coiled coil</keyword>
<dbReference type="PANTHER" id="PTHR43977">
    <property type="entry name" value="STRUCTURAL MAINTENANCE OF CHROMOSOMES PROTEIN 3"/>
    <property type="match status" value="1"/>
</dbReference>
<dbReference type="GO" id="GO:0030261">
    <property type="term" value="P:chromosome condensation"/>
    <property type="evidence" value="ECO:0007669"/>
    <property type="project" value="InterPro"/>
</dbReference>
<protein>
    <recommendedName>
        <fullName evidence="7">Chromosome partition protein Smc</fullName>
    </recommendedName>
</protein>
<comment type="subunit">
    <text evidence="7">Homodimer.</text>
</comment>
<comment type="subcellular location">
    <subcellularLocation>
        <location evidence="1 7">Cytoplasm</location>
    </subcellularLocation>
</comment>
<dbReference type="Gene3D" id="3.40.50.300">
    <property type="entry name" value="P-loop containing nucleotide triphosphate hydrolases"/>
    <property type="match status" value="2"/>
</dbReference>
<proteinExistence type="inferred from homology"/>
<dbReference type="GO" id="GO:0016887">
    <property type="term" value="F:ATP hydrolysis activity"/>
    <property type="evidence" value="ECO:0007669"/>
    <property type="project" value="InterPro"/>
</dbReference>
<evidence type="ECO:0000256" key="2">
    <source>
        <dbReference type="ARBA" id="ARBA00022490"/>
    </source>
</evidence>
<dbReference type="SMART" id="SM00968">
    <property type="entry name" value="SMC_hinge"/>
    <property type="match status" value="1"/>
</dbReference>
<dbReference type="InterPro" id="IPR036277">
    <property type="entry name" value="SMC_hinge_sf"/>
</dbReference>
<accession>A0A5R8Q9R6</accession>
<dbReference type="CDD" id="cd03278">
    <property type="entry name" value="ABC_SMC_barmotin"/>
    <property type="match status" value="2"/>
</dbReference>
<sequence>MFLKRIEAYGFKSFANRTDIEFNAGISAIVGPNGSGKSNVVDAVRWVLGEQSAKTLRGGKMQDVIFKGSETKKPLNFAEVTLVLDNSEKQLPIEFQEVSVSRRLYRNGESEYKINGENVRLQDIAGLFMDSGVGKEAFSIIGQGRIDEILNSKPVERRVIFEEAAGVLKYKTRKEKALRKLESTHENLRRVEDIIGELEYQVEPLRAQAAVAEEYLSKKEQLQAIEIAVLAQEITTSYQALQELKVQAEELTAKDIALATSVVETELSIDEFEQLLVTQDQKINQLQEQLVEATRVLENVQGQKAVLDERARNMQESNKQLETDYQLLMDKKAQIDQVLSTFANQKSNDAQAIETMRATIAAHAAEAGKLNEQVRGIEAQQMQQIRELESTRSRFQTLSDVEASYGHLFHGVKAVLKHAENGRIKGVNGVLVDLIELDARYDVAIEVALASNLQNIVVEDEYVAQNAIQYLKENRLGKATFLPITRIKGNVASAGDLAMLKQQHGFVDVASNLINTDHKYRAIVENLLGTTLVAHSLKDATDISKKVGARFRVVTLEGEVIHRGGSMTGGKVANERTGLLTQKHQIEQLRKNITTMEQSVSQLQEQYSTQKAAEQNAHNQLQDLQLELVRKEEMLNTQTLQTEQLQNQNIQIAEEIGRLEVRLAELKGQQIDIESARTDVDDDNTVQQESRDAIIVAINEQRKLRLEQTGRLEDLRNELRGLQKEQQKAAQELKAIELKQTRLEVEIDTKLTRLGEEYQLSYERACGHTLEQPIEEAVASVTELKRAIDRMGLVNIGAIEEFERVNERFTFLTEQKADLLQAEDNLLEIITEMDQEMESRFYTTFQTIQTHFNETFSELFGGGKALLELSDPDNVLTSGIDIIAQPPGKKLQHLSLLSGGERALTAISLLFALLKTRTVPFCILDEVEAALDDANVSRFANYLRNFSKETQFIVVTHRKGTMEQADILYGVTMQEPGITKMISVRLEEAEKIVE</sequence>
<organism evidence="9 10">
    <name type="scientific">Culicoidibacter larvae</name>
    <dbReference type="NCBI Taxonomy" id="2579976"/>
    <lineage>
        <taxon>Bacteria</taxon>
        <taxon>Bacillati</taxon>
        <taxon>Bacillota</taxon>
        <taxon>Culicoidibacteria</taxon>
        <taxon>Culicoidibacterales</taxon>
        <taxon>Culicoidibacteraceae</taxon>
        <taxon>Culicoidibacter</taxon>
    </lineage>
</organism>
<dbReference type="GO" id="GO:0003677">
    <property type="term" value="F:DNA binding"/>
    <property type="evidence" value="ECO:0007669"/>
    <property type="project" value="UniProtKB-UniRule"/>
</dbReference>
<evidence type="ECO:0000256" key="4">
    <source>
        <dbReference type="ARBA" id="ARBA00022840"/>
    </source>
</evidence>
<evidence type="ECO:0000256" key="1">
    <source>
        <dbReference type="ARBA" id="ARBA00004496"/>
    </source>
</evidence>
<dbReference type="FunCoup" id="A0A5R8Q9R6">
    <property type="interactions" value="341"/>
</dbReference>
<reference evidence="9 10" key="1">
    <citation type="submission" date="2019-05" db="EMBL/GenBank/DDBJ databases">
        <title>Culicoidintestinum kansasii gen. nov., sp. nov. from the gastrointestinal tract of the biting midge, Culicoides sonorensis.</title>
        <authorList>
            <person name="Neupane S."/>
            <person name="Ghosh A."/>
            <person name="Gunther S."/>
            <person name="Martin K."/>
            <person name="Zurek L."/>
        </authorList>
    </citation>
    <scope>NUCLEOTIDE SEQUENCE [LARGE SCALE GENOMIC DNA]</scope>
    <source>
        <strain evidence="9 10">CS-1</strain>
    </source>
</reference>
<dbReference type="GO" id="GO:0007059">
    <property type="term" value="P:chromosome segregation"/>
    <property type="evidence" value="ECO:0007669"/>
    <property type="project" value="UniProtKB-UniRule"/>
</dbReference>
<dbReference type="SUPFAM" id="SSF52540">
    <property type="entry name" value="P-loop containing nucleoside triphosphate hydrolases"/>
    <property type="match status" value="1"/>
</dbReference>
<evidence type="ECO:0000313" key="10">
    <source>
        <dbReference type="Proteomes" id="UP000306912"/>
    </source>
</evidence>
<comment type="domain">
    <text evidence="7">Contains large globular domains required for ATP hydrolysis at each terminus and a third globular domain forming a flexible hinge near the middle of the molecule. These domains are separated by coiled-coil structures.</text>
</comment>
<dbReference type="HAMAP" id="MF_01894">
    <property type="entry name" value="Smc_prok"/>
    <property type="match status" value="1"/>
</dbReference>
<dbReference type="FunFam" id="3.40.50.300:FF:000984">
    <property type="entry name" value="Chromosome partition protein Smc"/>
    <property type="match status" value="1"/>
</dbReference>
<dbReference type="FunFam" id="3.40.50.300:FF:000901">
    <property type="entry name" value="Chromosome partition protein Smc"/>
    <property type="match status" value="1"/>
</dbReference>
<feature type="coiled-coil region" evidence="7">
    <location>
        <begin position="579"/>
        <end position="669"/>
    </location>
</feature>
<feature type="binding site" evidence="7">
    <location>
        <begin position="32"/>
        <end position="39"/>
    </location>
    <ligand>
        <name>ATP</name>
        <dbReference type="ChEBI" id="CHEBI:30616"/>
    </ligand>
</feature>
<keyword evidence="10" id="KW-1185">Reference proteome</keyword>
<evidence type="ECO:0000256" key="5">
    <source>
        <dbReference type="ARBA" id="ARBA00023054"/>
    </source>
</evidence>
<dbReference type="GO" id="GO:0006260">
    <property type="term" value="P:DNA replication"/>
    <property type="evidence" value="ECO:0007669"/>
    <property type="project" value="UniProtKB-UniRule"/>
</dbReference>
<gene>
    <name evidence="7" type="primary">smc</name>
    <name evidence="9" type="ORF">FEZ08_09770</name>
</gene>
<comment type="caution">
    <text evidence="9">The sequence shown here is derived from an EMBL/GenBank/DDBJ whole genome shotgun (WGS) entry which is preliminary data.</text>
</comment>
<dbReference type="GO" id="GO:0005524">
    <property type="term" value="F:ATP binding"/>
    <property type="evidence" value="ECO:0007669"/>
    <property type="project" value="UniProtKB-UniRule"/>
</dbReference>